<dbReference type="InterPro" id="IPR028994">
    <property type="entry name" value="Integrin_alpha_N"/>
</dbReference>
<evidence type="ECO:0000256" key="1">
    <source>
        <dbReference type="ARBA" id="ARBA00022729"/>
    </source>
</evidence>
<dbReference type="InterPro" id="IPR027039">
    <property type="entry name" value="Crtac1"/>
</dbReference>
<dbReference type="OrthoDB" id="9816120at2"/>
<dbReference type="SUPFAM" id="SSF69318">
    <property type="entry name" value="Integrin alpha N-terminal domain"/>
    <property type="match status" value="3"/>
</dbReference>
<sequence>MSKKPGLLAIIFLGLLSCHKRPDPLFVTLPASETGVGFINRSLDKKNFNIFNYRNFYNGGGVAIGDVNNDGLSDVFLTSNFEENKLYLNKGGMKFTDVTQKAGIVGKKFWSTGVTFADVNGDGLLDIYVCNSGSRDERGNQLYINQGVKNGVPVFAEKAKEYGLWDGGFSTHAAFFDYDRDGDLDMYLLNNSFTPMDRLGYANMRTTRDKLGGHKLFRNEGPDKPFTDVSAQAGIYGSLIGFGLGITIGDVNNDNWPDIYISNDFYERDYLYINQKDGTFKEDIENEMGHTSLASMGADIADVNNDGNLDIFVTDMLPDDDYRLKTTTAFESYELGQLKESRDFFYQDSRNMLHLNNGDGTFSEIGRMAGTSATDWSWGALLFDMDMDGKKDIFVANGILKDLTDQDYMSFLADNPDLRSMIDGTKKFDYKAYVDKMGSRPLPNYAFRNMGDGMKYENKAVDWGLGEPSFSNGSAYGDLDNDGDLDLVVNNNNSAVSIFANTSVDKNHKNFLRVKLNGYGRNLNAIGAKVYVYQKGADGKPQTQYLQQMPNRGFESSVDLTMVFGLGDNPRIDSLVVIWPDDKKQLIPQPRANTTLTLAHAKADQTILPAVAIPVANRLFQDVTESSKLNYVHKENAFVDYDRDGLLKQMLSREGPALAVGDVNGDGLDDVFLGGAATMPRSLYVQEANGTFHLQKQPFLLDALYSEDIAATFFDADGDKDMDLYIATGGNEFEDPTYMADRFYVNDGKGNFTWDRNLPRSTDNNSCVVAADFDLDGDQDLFVGSRMISGQYGKNPDQLLLVNDGKGHFRKATSELMPFSKDIGMVTDAVWADIDHDRYPDLILVGDWMPITILRNKQGKGFEKIDNETLANTGGWWNTIQAADLDNDGDVDFIAGNLGLNSRMVASAKEPAHLYSNDFDRNGSYDQVITCFRPSPDLGDGPGEARECVMVQKSDLQKRIPSIKTKYLKHTDYAKASFDDIFSAQQRQGMSVKTVQTAETSILINDGKGNFSIKSLPVQAQTSPIHTILTSDYNGDGKMDILLAGNFFDVLTELGRYDANYGLLLAGNGKGDFVATKPVQTGFFVRGQVRKMLPVGGANGKQFILLAKNNDKAQVFTLAKK</sequence>
<accession>A0A2K8YXR5</accession>
<dbReference type="AlphaFoldDB" id="A0A2K8YXR5"/>
<dbReference type="Gene3D" id="2.130.10.130">
    <property type="entry name" value="Integrin alpha, N-terminal"/>
    <property type="match status" value="3"/>
</dbReference>
<dbReference type="PROSITE" id="PS51257">
    <property type="entry name" value="PROKAR_LIPOPROTEIN"/>
    <property type="match status" value="1"/>
</dbReference>
<dbReference type="InterPro" id="IPR013517">
    <property type="entry name" value="FG-GAP"/>
</dbReference>
<reference evidence="3 4" key="1">
    <citation type="submission" date="2017-11" db="EMBL/GenBank/DDBJ databases">
        <title>Taxonomic description and genome sequences of Spirosoma HA7 sp. nov., isolated from pollen microhabitat of Corylus avellana.</title>
        <authorList>
            <person name="Ambika Manirajan B."/>
            <person name="Suarez C."/>
            <person name="Ratering S."/>
            <person name="Geissler-Plaum R."/>
            <person name="Cardinale M."/>
            <person name="Sylvia S."/>
        </authorList>
    </citation>
    <scope>NUCLEOTIDE SEQUENCE [LARGE SCALE GENOMIC DNA]</scope>
    <source>
        <strain evidence="3 4">HA7</strain>
    </source>
</reference>
<evidence type="ECO:0000259" key="2">
    <source>
        <dbReference type="Pfam" id="PF07593"/>
    </source>
</evidence>
<proteinExistence type="predicted"/>
<keyword evidence="1" id="KW-0732">Signal</keyword>
<dbReference type="Pfam" id="PF07593">
    <property type="entry name" value="UnbV_ASPIC"/>
    <property type="match status" value="1"/>
</dbReference>
<dbReference type="KEGG" id="spir:CWM47_11590"/>
<evidence type="ECO:0000313" key="3">
    <source>
        <dbReference type="EMBL" id="AUD02411.1"/>
    </source>
</evidence>
<dbReference type="EMBL" id="CP025096">
    <property type="protein sequence ID" value="AUD02411.1"/>
    <property type="molecule type" value="Genomic_DNA"/>
</dbReference>
<keyword evidence="4" id="KW-1185">Reference proteome</keyword>
<gene>
    <name evidence="3" type="ORF">CWM47_11590</name>
</gene>
<dbReference type="PANTHER" id="PTHR16026">
    <property type="entry name" value="CARTILAGE ACIDIC PROTEIN 1"/>
    <property type="match status" value="1"/>
</dbReference>
<evidence type="ECO:0000313" key="4">
    <source>
        <dbReference type="Proteomes" id="UP000232883"/>
    </source>
</evidence>
<dbReference type="Proteomes" id="UP000232883">
    <property type="component" value="Chromosome"/>
</dbReference>
<organism evidence="3 4">
    <name type="scientific">Spirosoma pollinicola</name>
    <dbReference type="NCBI Taxonomy" id="2057025"/>
    <lineage>
        <taxon>Bacteria</taxon>
        <taxon>Pseudomonadati</taxon>
        <taxon>Bacteroidota</taxon>
        <taxon>Cytophagia</taxon>
        <taxon>Cytophagales</taxon>
        <taxon>Cytophagaceae</taxon>
        <taxon>Spirosoma</taxon>
    </lineage>
</organism>
<dbReference type="Pfam" id="PF13517">
    <property type="entry name" value="FG-GAP_3"/>
    <property type="match status" value="5"/>
</dbReference>
<feature type="domain" description="ASPIC/UnbV" evidence="2">
    <location>
        <begin position="525"/>
        <end position="597"/>
    </location>
</feature>
<protein>
    <submittedName>
        <fullName evidence="3">RNA-binding protein</fullName>
    </submittedName>
</protein>
<dbReference type="RefSeq" id="WP_100988128.1">
    <property type="nucleotide sequence ID" value="NZ_CP025096.1"/>
</dbReference>
<dbReference type="PANTHER" id="PTHR16026:SF0">
    <property type="entry name" value="CARTILAGE ACIDIC PROTEIN 1"/>
    <property type="match status" value="1"/>
</dbReference>
<name>A0A2K8YXR5_9BACT</name>
<dbReference type="InterPro" id="IPR011519">
    <property type="entry name" value="UnbV_ASPIC"/>
</dbReference>